<evidence type="ECO:0000313" key="1">
    <source>
        <dbReference type="EMBL" id="JAG91830.1"/>
    </source>
</evidence>
<name>A0A0C9R4A5_AMBAM</name>
<reference evidence="1" key="1">
    <citation type="journal article" date="2015" name="PLoS ONE">
        <title>An Insight into the Sialome of the Lone Star Tick, Amblyomma americanum, with a Glimpse on Its Time Dependent Gene Expression.</title>
        <authorList>
            <person name="Karim S."/>
            <person name="Ribeiro J.M."/>
        </authorList>
    </citation>
    <scope>NUCLEOTIDE SEQUENCE</scope>
    <source>
        <tissue evidence="1">Salivary gland</tissue>
    </source>
</reference>
<protein>
    <submittedName>
        <fullName evidence="1">Putative secreted protein</fullName>
    </submittedName>
</protein>
<dbReference type="EMBL" id="GBZX01000910">
    <property type="protein sequence ID" value="JAG91830.1"/>
    <property type="molecule type" value="mRNA"/>
</dbReference>
<accession>A0A0C9R4A5</accession>
<proteinExistence type="evidence at transcript level"/>
<feature type="non-terminal residue" evidence="1">
    <location>
        <position position="111"/>
    </location>
</feature>
<sequence length="111" mass="13073">MSCWFRQTLLFFFVRTLSQIYFRAAYAVLRCYFKACLRRILRILRIRRTPNHAVEFSAMGNNGVQNETTLRCKCQIILLIPALGQLTFNGFDLKRNIIRVIVQGDCYIGFR</sequence>
<dbReference type="AlphaFoldDB" id="A0A0C9R4A5"/>
<organism evidence="1">
    <name type="scientific">Amblyomma americanum</name>
    <name type="common">Lone star tick</name>
    <dbReference type="NCBI Taxonomy" id="6943"/>
    <lineage>
        <taxon>Eukaryota</taxon>
        <taxon>Metazoa</taxon>
        <taxon>Ecdysozoa</taxon>
        <taxon>Arthropoda</taxon>
        <taxon>Chelicerata</taxon>
        <taxon>Arachnida</taxon>
        <taxon>Acari</taxon>
        <taxon>Parasitiformes</taxon>
        <taxon>Ixodida</taxon>
        <taxon>Ixodoidea</taxon>
        <taxon>Ixodidae</taxon>
        <taxon>Amblyomminae</taxon>
        <taxon>Amblyomma</taxon>
    </lineage>
</organism>